<reference evidence="1" key="1">
    <citation type="submission" date="2023-04" db="EMBL/GenBank/DDBJ databases">
        <title>Ambrosiozyma monospora NBRC 10751.</title>
        <authorList>
            <person name="Ichikawa N."/>
            <person name="Sato H."/>
            <person name="Tonouchi N."/>
        </authorList>
    </citation>
    <scope>NUCLEOTIDE SEQUENCE</scope>
    <source>
        <strain evidence="1">NBRC 10751</strain>
    </source>
</reference>
<dbReference type="EMBL" id="BSXS01009663">
    <property type="protein sequence ID" value="GME96175.1"/>
    <property type="molecule type" value="Genomic_DNA"/>
</dbReference>
<accession>A0ACB5TVW5</accession>
<protein>
    <submittedName>
        <fullName evidence="1">Unnamed protein product</fullName>
    </submittedName>
</protein>
<evidence type="ECO:0000313" key="2">
    <source>
        <dbReference type="Proteomes" id="UP001165064"/>
    </source>
</evidence>
<sequence>MLKKITNYSPVQKFHSKKASTGNEPLIINNTADQAQNIETTDQQRLVSDSSAQDPFINNKKSEYTDYNNNTNALHIDSTIKEKFQTNVLESGIWAKAYLGATCFSALLVLVLQAAIYGVYYNNFKYKDAVVKSNFDPLLPIYGYYNIYLDTKQYSLVAYLITFLLSSLLQVALVILCLYSRNRNQFSSSRFHLVCMIIFNAVQYEDLVNGFDMLAEPRTILDKFLEISRPMSTIKGLCIASIAVLGVTWAVQYWLANRLKRIPLFKRGKDLYFANWWFDLHRSLWILCWFFVPVFFIQLICINKVNSDGEFYVSIVAFIISLLVFPAVDFFVTREKKWLAIQSIVWYVLFEVFILVRVVRFYTDNNQGHVRLLIRKSVFAFGVITATLLLILIIVSCFVIKYFNHGLYNIYAGDYAWISKPKPAKLEHSKGQAYTFKDSTVAGQ</sequence>
<gene>
    <name evidence="1" type="ORF">Amon02_000991600</name>
</gene>
<keyword evidence="2" id="KW-1185">Reference proteome</keyword>
<proteinExistence type="predicted"/>
<organism evidence="1 2">
    <name type="scientific">Ambrosiozyma monospora</name>
    <name type="common">Yeast</name>
    <name type="synonym">Endomycopsis monosporus</name>
    <dbReference type="NCBI Taxonomy" id="43982"/>
    <lineage>
        <taxon>Eukaryota</taxon>
        <taxon>Fungi</taxon>
        <taxon>Dikarya</taxon>
        <taxon>Ascomycota</taxon>
        <taxon>Saccharomycotina</taxon>
        <taxon>Pichiomycetes</taxon>
        <taxon>Pichiales</taxon>
        <taxon>Pichiaceae</taxon>
        <taxon>Ambrosiozyma</taxon>
    </lineage>
</organism>
<evidence type="ECO:0000313" key="1">
    <source>
        <dbReference type="EMBL" id="GME96175.1"/>
    </source>
</evidence>
<name>A0ACB5TVW5_AMBMO</name>
<comment type="caution">
    <text evidence="1">The sequence shown here is derived from an EMBL/GenBank/DDBJ whole genome shotgun (WGS) entry which is preliminary data.</text>
</comment>
<dbReference type="Proteomes" id="UP001165064">
    <property type="component" value="Unassembled WGS sequence"/>
</dbReference>